<dbReference type="InterPro" id="IPR033133">
    <property type="entry name" value="PUM-HD"/>
</dbReference>
<evidence type="ECO:0000256" key="2">
    <source>
        <dbReference type="ARBA" id="ARBA00022845"/>
    </source>
</evidence>
<dbReference type="Gene3D" id="1.25.10.10">
    <property type="entry name" value="Leucine-rich Repeat Variant"/>
    <property type="match status" value="1"/>
</dbReference>
<dbReference type="GO" id="GO:0005737">
    <property type="term" value="C:cytoplasm"/>
    <property type="evidence" value="ECO:0007669"/>
    <property type="project" value="TreeGrafter"/>
</dbReference>
<dbReference type="GO" id="GO:0006417">
    <property type="term" value="P:regulation of translation"/>
    <property type="evidence" value="ECO:0007669"/>
    <property type="project" value="UniProtKB-KW"/>
</dbReference>
<dbReference type="GO" id="GO:0003729">
    <property type="term" value="F:mRNA binding"/>
    <property type="evidence" value="ECO:0007669"/>
    <property type="project" value="TreeGrafter"/>
</dbReference>
<dbReference type="Proteomes" id="UP001055439">
    <property type="component" value="Chromosome 4"/>
</dbReference>
<evidence type="ECO:0000256" key="3">
    <source>
        <dbReference type="ARBA" id="ARBA00058490"/>
    </source>
</evidence>
<evidence type="ECO:0000256" key="5">
    <source>
        <dbReference type="SAM" id="MobiDB-lite"/>
    </source>
</evidence>
<reference evidence="7" key="1">
    <citation type="submission" date="2022-05" db="EMBL/GenBank/DDBJ databases">
        <title>The Musa troglodytarum L. genome provides insights into the mechanism of non-climacteric behaviour and enrichment of carotenoids.</title>
        <authorList>
            <person name="Wang J."/>
        </authorList>
    </citation>
    <scope>NUCLEOTIDE SEQUENCE</scope>
    <source>
        <tissue evidence="7">Leaf</tissue>
    </source>
</reference>
<feature type="compositionally biased region" description="Polar residues" evidence="5">
    <location>
        <begin position="69"/>
        <end position="84"/>
    </location>
</feature>
<dbReference type="PROSITE" id="PS50303">
    <property type="entry name" value="PUM_HD"/>
    <property type="match status" value="1"/>
</dbReference>
<comment type="function">
    <text evidence="3">Sequence-specific RNA-binding protein that regulates translation and mRNA stability by binding the 3'-UTR of target mRNAs.</text>
</comment>
<proteinExistence type="predicted"/>
<protein>
    <submittedName>
        <fullName evidence="7">RNA binding</fullName>
    </submittedName>
</protein>
<dbReference type="PANTHER" id="PTHR12537">
    <property type="entry name" value="RNA BINDING PROTEIN PUMILIO-RELATED"/>
    <property type="match status" value="1"/>
</dbReference>
<feature type="repeat" description="Pumilio" evidence="4">
    <location>
        <begin position="274"/>
        <end position="310"/>
    </location>
</feature>
<dbReference type="EMBL" id="CP097506">
    <property type="protein sequence ID" value="URD98618.1"/>
    <property type="molecule type" value="Genomic_DNA"/>
</dbReference>
<dbReference type="SUPFAM" id="SSF48371">
    <property type="entry name" value="ARM repeat"/>
    <property type="match status" value="1"/>
</dbReference>
<organism evidence="7 8">
    <name type="scientific">Musa troglodytarum</name>
    <name type="common">fe'i banana</name>
    <dbReference type="NCBI Taxonomy" id="320322"/>
    <lineage>
        <taxon>Eukaryota</taxon>
        <taxon>Viridiplantae</taxon>
        <taxon>Streptophyta</taxon>
        <taxon>Embryophyta</taxon>
        <taxon>Tracheophyta</taxon>
        <taxon>Spermatophyta</taxon>
        <taxon>Magnoliopsida</taxon>
        <taxon>Liliopsida</taxon>
        <taxon>Zingiberales</taxon>
        <taxon>Musaceae</taxon>
        <taxon>Musa</taxon>
    </lineage>
</organism>
<evidence type="ECO:0000313" key="7">
    <source>
        <dbReference type="EMBL" id="URD98618.1"/>
    </source>
</evidence>
<accession>A0A9E7FMQ3</accession>
<dbReference type="InterPro" id="IPR011989">
    <property type="entry name" value="ARM-like"/>
</dbReference>
<feature type="repeat" description="Pumilio" evidence="4">
    <location>
        <begin position="418"/>
        <end position="457"/>
    </location>
</feature>
<dbReference type="SMART" id="SM00025">
    <property type="entry name" value="Pumilio"/>
    <property type="match status" value="7"/>
</dbReference>
<keyword evidence="2" id="KW-0810">Translation regulation</keyword>
<evidence type="ECO:0000256" key="4">
    <source>
        <dbReference type="PROSITE-ProRule" id="PRU00317"/>
    </source>
</evidence>
<feature type="compositionally biased region" description="Basic and acidic residues" evidence="5">
    <location>
        <begin position="25"/>
        <end position="40"/>
    </location>
</feature>
<feature type="domain" description="PUM-HD" evidence="6">
    <location>
        <begin position="214"/>
        <end position="556"/>
    </location>
</feature>
<keyword evidence="1" id="KW-0677">Repeat</keyword>
<dbReference type="CDD" id="cd07920">
    <property type="entry name" value="Pumilio"/>
    <property type="match status" value="1"/>
</dbReference>
<dbReference type="PANTHER" id="PTHR12537:SF13">
    <property type="entry name" value="PUMILIO HOMOLOGY DOMAIN FAMILY MEMBER 4"/>
    <property type="match status" value="1"/>
</dbReference>
<feature type="region of interest" description="Disordered" evidence="5">
    <location>
        <begin position="1"/>
        <end position="85"/>
    </location>
</feature>
<feature type="compositionally biased region" description="Polar residues" evidence="5">
    <location>
        <begin position="1"/>
        <end position="10"/>
    </location>
</feature>
<feature type="repeat" description="Pumilio" evidence="4">
    <location>
        <begin position="350"/>
        <end position="385"/>
    </location>
</feature>
<dbReference type="InterPro" id="IPR016024">
    <property type="entry name" value="ARM-type_fold"/>
</dbReference>
<evidence type="ECO:0000256" key="1">
    <source>
        <dbReference type="ARBA" id="ARBA00022737"/>
    </source>
</evidence>
<dbReference type="PROSITE" id="PS50302">
    <property type="entry name" value="PUM"/>
    <property type="match status" value="4"/>
</dbReference>
<evidence type="ECO:0000313" key="8">
    <source>
        <dbReference type="Proteomes" id="UP001055439"/>
    </source>
</evidence>
<evidence type="ECO:0000259" key="6">
    <source>
        <dbReference type="PROSITE" id="PS50303"/>
    </source>
</evidence>
<sequence>MESPKGSSISLPDRQPLCPWDSSTEEEKEKRTNLADDEPRRRRSPLRRASLHSHGAAAEARRGFHGRDVSSSPAIPEDSPSTSYEWLPEESDLALRLAAVHVGGHDGGALARTLQNGHGDAGVLPLFGRSYTPLFLAPGAVQRTTGLDAEPNWSGSVRNDEDDALSRLWPAPAPRYLEPTRSVPTGGVYPWRYIGQNRRDFWVEPSRLQRTGVDADHLCRRELHRLAVLPSSYGSLMTSGKCFYCMAKDKRECQKLLQLADADAPQLVDLLYHGVIDHVDELMDHPYGNYLMLKLLEVCSKEQTQRIIVKLTADPIRFVRISLNAHGSKAVQSLIKMLGTPEQISLVIRSLHRRILALFLDRNGNRVINTLLESFPPEYNQAFFAAAARYCYQLATHQHGCSILQSCIRCSTGELRAELLKQTAAYGHHLSMDAYGNYVVQCLIDLKDPSTNTTLASQFRGNYVELSRQKSSSHVVEKCLDKFEEEHQARIIYELASSPDFEQLLQDPYANYVIRSALALTKGRLHDELVEAIRPHVTLQVNPYCKRIFSMVRNKHR</sequence>
<dbReference type="AlphaFoldDB" id="A0A9E7FMQ3"/>
<feature type="repeat" description="Pumilio" evidence="4">
    <location>
        <begin position="458"/>
        <end position="494"/>
    </location>
</feature>
<name>A0A9E7FMQ3_9LILI</name>
<dbReference type="InterPro" id="IPR001313">
    <property type="entry name" value="Pumilio_RNA-bd_rpt"/>
</dbReference>
<dbReference type="OrthoDB" id="668540at2759"/>
<dbReference type="Pfam" id="PF00806">
    <property type="entry name" value="PUF"/>
    <property type="match status" value="6"/>
</dbReference>
<feature type="compositionally biased region" description="Basic residues" evidence="5">
    <location>
        <begin position="41"/>
        <end position="51"/>
    </location>
</feature>
<feature type="compositionally biased region" description="Basic and acidic residues" evidence="5">
    <location>
        <begin position="59"/>
        <end position="68"/>
    </location>
</feature>
<keyword evidence="8" id="KW-1185">Reference proteome</keyword>
<dbReference type="FunFam" id="1.25.10.10:FF:000237">
    <property type="entry name" value="Pumilio homolog 9"/>
    <property type="match status" value="1"/>
</dbReference>
<dbReference type="InterPro" id="IPR033712">
    <property type="entry name" value="Pumilio_RNA-bd"/>
</dbReference>
<gene>
    <name evidence="7" type="ORF">MUK42_32106</name>
</gene>